<dbReference type="RefSeq" id="WP_367994574.1">
    <property type="nucleotide sequence ID" value="NZ_JBFPJR010000023.1"/>
</dbReference>
<reference evidence="3 4" key="1">
    <citation type="submission" date="2024-07" db="EMBL/GenBank/DDBJ databases">
        <authorList>
            <person name="Lee S."/>
            <person name="Kang M."/>
        </authorList>
    </citation>
    <scope>NUCLEOTIDE SEQUENCE [LARGE SCALE GENOMIC DNA]</scope>
    <source>
        <strain evidence="3 4">DS6</strain>
    </source>
</reference>
<evidence type="ECO:0000256" key="1">
    <source>
        <dbReference type="SAM" id="MobiDB-lite"/>
    </source>
</evidence>
<name>A0ABV3T080_9ACTN</name>
<keyword evidence="2" id="KW-1133">Transmembrane helix</keyword>
<feature type="region of interest" description="Disordered" evidence="1">
    <location>
        <begin position="83"/>
        <end position="123"/>
    </location>
</feature>
<feature type="compositionally biased region" description="Basic and acidic residues" evidence="1">
    <location>
        <begin position="8"/>
        <end position="18"/>
    </location>
</feature>
<feature type="region of interest" description="Disordered" evidence="1">
    <location>
        <begin position="1"/>
        <end position="22"/>
    </location>
</feature>
<evidence type="ECO:0008006" key="5">
    <source>
        <dbReference type="Google" id="ProtNLM"/>
    </source>
</evidence>
<accession>A0ABV3T080</accession>
<proteinExistence type="predicted"/>
<keyword evidence="2" id="KW-0812">Transmembrane</keyword>
<dbReference type="Proteomes" id="UP001556631">
    <property type="component" value="Unassembled WGS sequence"/>
</dbReference>
<feature type="transmembrane region" description="Helical" evidence="2">
    <location>
        <begin position="58"/>
        <end position="82"/>
    </location>
</feature>
<keyword evidence="4" id="KW-1185">Reference proteome</keyword>
<evidence type="ECO:0000313" key="3">
    <source>
        <dbReference type="EMBL" id="MEX0428603.1"/>
    </source>
</evidence>
<comment type="caution">
    <text evidence="3">The sequence shown here is derived from an EMBL/GenBank/DDBJ whole genome shotgun (WGS) entry which is preliminary data.</text>
</comment>
<evidence type="ECO:0000256" key="2">
    <source>
        <dbReference type="SAM" id="Phobius"/>
    </source>
</evidence>
<evidence type="ECO:0000313" key="4">
    <source>
        <dbReference type="Proteomes" id="UP001556631"/>
    </source>
</evidence>
<keyword evidence="2" id="KW-0472">Membrane</keyword>
<feature type="compositionally biased region" description="Pro residues" evidence="1">
    <location>
        <begin position="114"/>
        <end position="123"/>
    </location>
</feature>
<sequence>MSGQDPAEGDRHGTDRLAMRTMPNAERYVLEADAMRRRQLRSALLHGSRRTWREHARVWPAVVVGLVVAAVIVAALAVTQALQKTQENEKKEQQQPQQPSPTAPASPGAGPSTSPRPTPTGSP</sequence>
<organism evidence="3 4">
    <name type="scientific">Nocardioides eburneus</name>
    <dbReference type="NCBI Taxonomy" id="3231482"/>
    <lineage>
        <taxon>Bacteria</taxon>
        <taxon>Bacillati</taxon>
        <taxon>Actinomycetota</taxon>
        <taxon>Actinomycetes</taxon>
        <taxon>Propionibacteriales</taxon>
        <taxon>Nocardioidaceae</taxon>
        <taxon>Nocardioides</taxon>
    </lineage>
</organism>
<protein>
    <recommendedName>
        <fullName evidence="5">DUF3040 domain-containing protein</fullName>
    </recommendedName>
</protein>
<gene>
    <name evidence="3" type="ORF">AB3X52_13310</name>
</gene>
<dbReference type="EMBL" id="JBFPJR010000023">
    <property type="protein sequence ID" value="MEX0428603.1"/>
    <property type="molecule type" value="Genomic_DNA"/>
</dbReference>